<dbReference type="RefSeq" id="WP_178199916.1">
    <property type="nucleotide sequence ID" value="NZ_CANTYB010000094.1"/>
</dbReference>
<sequence length="346" mass="40827">MNKATVKELLQFIDDVEINGISLVALKDALMKQTHFSYEANEKELEAFFHFLLRLDLLKQSTAGIDLVPCAAVFVRSPHHSLLESLALLELTLKIPYYRECFFALCDDNEPMPLYEIRHYLKDDLLFDLFLDSSFYEQLGDTYRIQPNLLADIRLQIKEYEEQEVLLSTILCAHYADHLIFARSHSLSMRNEDLEMIDYPLRSEILRILPVKGIPKDREVTRGLQAFYKDTLFHEFDHRCPLCHAEIPHLLIASHIRPFRDCAHIYETIDYQNGILLCKNHDFLFDQGYFSFLENGQIIFSEALLKHDLSHYQLDPDYRLPIRYLTDVRKQFLAYHLNHIFNHEKE</sequence>
<dbReference type="GO" id="GO:0004519">
    <property type="term" value="F:endonuclease activity"/>
    <property type="evidence" value="ECO:0007669"/>
    <property type="project" value="UniProtKB-KW"/>
</dbReference>
<protein>
    <submittedName>
        <fullName evidence="2">HNH endonuclease</fullName>
    </submittedName>
</protein>
<evidence type="ECO:0000313" key="2">
    <source>
        <dbReference type="EMBL" id="MCQ5122291.1"/>
    </source>
</evidence>
<accession>A0ABT1SM50</accession>
<evidence type="ECO:0000259" key="1">
    <source>
        <dbReference type="Pfam" id="PF13391"/>
    </source>
</evidence>
<keyword evidence="2" id="KW-0378">Hydrolase</keyword>
<gene>
    <name evidence="2" type="ORF">NE663_08475</name>
</gene>
<evidence type="ECO:0000313" key="3">
    <source>
        <dbReference type="Proteomes" id="UP001524435"/>
    </source>
</evidence>
<reference evidence="2 3" key="1">
    <citation type="submission" date="2022-06" db="EMBL/GenBank/DDBJ databases">
        <title>Isolation of gut microbiota from human fecal samples.</title>
        <authorList>
            <person name="Pamer E.G."/>
            <person name="Barat B."/>
            <person name="Waligurski E."/>
            <person name="Medina S."/>
            <person name="Paddock L."/>
            <person name="Mostad J."/>
        </authorList>
    </citation>
    <scope>NUCLEOTIDE SEQUENCE [LARGE SCALE GENOMIC DNA]</scope>
    <source>
        <strain evidence="2 3">DFI.6.1</strain>
    </source>
</reference>
<proteinExistence type="predicted"/>
<name>A0ABT1SM50_9FIRM</name>
<keyword evidence="2" id="KW-0540">Nuclease</keyword>
<dbReference type="Proteomes" id="UP001524435">
    <property type="component" value="Unassembled WGS sequence"/>
</dbReference>
<dbReference type="Pfam" id="PF13391">
    <property type="entry name" value="HNH_2"/>
    <property type="match status" value="1"/>
</dbReference>
<organism evidence="2 3">
    <name type="scientific">Massilicoli timonensis</name>
    <dbReference type="NCBI Taxonomy" id="2015901"/>
    <lineage>
        <taxon>Bacteria</taxon>
        <taxon>Bacillati</taxon>
        <taxon>Bacillota</taxon>
        <taxon>Erysipelotrichia</taxon>
        <taxon>Erysipelotrichales</taxon>
        <taxon>Erysipelotrichaceae</taxon>
        <taxon>Massilicoli</taxon>
    </lineage>
</organism>
<keyword evidence="3" id="KW-1185">Reference proteome</keyword>
<keyword evidence="2" id="KW-0255">Endonuclease</keyword>
<dbReference type="InterPro" id="IPR003615">
    <property type="entry name" value="HNH_nuc"/>
</dbReference>
<dbReference type="EMBL" id="JANGCH010000012">
    <property type="protein sequence ID" value="MCQ5122291.1"/>
    <property type="molecule type" value="Genomic_DNA"/>
</dbReference>
<comment type="caution">
    <text evidence="2">The sequence shown here is derived from an EMBL/GenBank/DDBJ whole genome shotgun (WGS) entry which is preliminary data.</text>
</comment>
<feature type="domain" description="HNH nuclease" evidence="1">
    <location>
        <begin position="240"/>
        <end position="292"/>
    </location>
</feature>